<sequence>MLYLNDRDIRAVGLDWPALLDALEAAVFTADTGDYAQPIKPYLRYGDPRNRIIAMPAYVGGPVQAAGIKWIASFPDNINHGLPRAHSVMVLNDAQTGVPSAILNSPLTSIVRTASVSGLMMRAFLEEQPLEQINLGIIGWGPVGRLHYEMALALYGDRIRRVRIYDLREVNLPEADVPAHYLEKTKAAASWEEVYRSSDIFMTCTVSDHRYIHLPPTEGQLLLNVSLRDYHSEALASVKAIIVDDWEEVCRENTDIERLHLEQGLTRSGTRTLADVVCRRSLAEFAGAEPILFCPMGMGVFDIATGVYFARRAREMGIGTELT</sequence>
<gene>
    <name evidence="1" type="ORF">ACI1P1_07255</name>
</gene>
<dbReference type="Proteomes" id="UP001631969">
    <property type="component" value="Unassembled WGS sequence"/>
</dbReference>
<evidence type="ECO:0000313" key="2">
    <source>
        <dbReference type="Proteomes" id="UP001631969"/>
    </source>
</evidence>
<protein>
    <submittedName>
        <fullName evidence="1">2,3-diaminopropionate biosynthesis protein SbnB</fullName>
    </submittedName>
</protein>
<organism evidence="1 2">
    <name type="scientific">Paenibacillus mesotrionivorans</name>
    <dbReference type="NCBI Taxonomy" id="3160968"/>
    <lineage>
        <taxon>Bacteria</taxon>
        <taxon>Bacillati</taxon>
        <taxon>Bacillota</taxon>
        <taxon>Bacilli</taxon>
        <taxon>Bacillales</taxon>
        <taxon>Paenibacillaceae</taxon>
        <taxon>Paenibacillus</taxon>
    </lineage>
</organism>
<accession>A0ACC7NVH1</accession>
<proteinExistence type="predicted"/>
<dbReference type="EMBL" id="JBJURJ010000004">
    <property type="protein sequence ID" value="MFM9328076.1"/>
    <property type="molecule type" value="Genomic_DNA"/>
</dbReference>
<name>A0ACC7NVH1_9BACL</name>
<reference evidence="1" key="1">
    <citation type="submission" date="2024-12" db="EMBL/GenBank/DDBJ databases">
        <authorList>
            <person name="Wu N."/>
        </authorList>
    </citation>
    <scope>NUCLEOTIDE SEQUENCE</scope>
    <source>
        <strain evidence="1">P15</strain>
    </source>
</reference>
<comment type="caution">
    <text evidence="1">The sequence shown here is derived from an EMBL/GenBank/DDBJ whole genome shotgun (WGS) entry which is preliminary data.</text>
</comment>
<evidence type="ECO:0000313" key="1">
    <source>
        <dbReference type="EMBL" id="MFM9328076.1"/>
    </source>
</evidence>
<keyword evidence="2" id="KW-1185">Reference proteome</keyword>